<protein>
    <recommendedName>
        <fullName evidence="1">CN hydrolase domain-containing protein</fullName>
    </recommendedName>
</protein>
<reference evidence="2" key="1">
    <citation type="submission" date="2022-11" db="EMBL/GenBank/DDBJ databases">
        <authorList>
            <person name="Petersen C."/>
        </authorList>
    </citation>
    <scope>NUCLEOTIDE SEQUENCE</scope>
    <source>
        <strain evidence="2">IBT 19713</strain>
    </source>
</reference>
<dbReference type="EMBL" id="JAPQKS010000003">
    <property type="protein sequence ID" value="KAJ5238941.1"/>
    <property type="molecule type" value="Genomic_DNA"/>
</dbReference>
<comment type="caution">
    <text evidence="2">The sequence shown here is derived from an EMBL/GenBank/DDBJ whole genome shotgun (WGS) entry which is preliminary data.</text>
</comment>
<dbReference type="Pfam" id="PF00795">
    <property type="entry name" value="CN_hydrolase"/>
    <property type="match status" value="1"/>
</dbReference>
<sequence length="364" mass="40183">MALRLPARAFLTGRAFPRSGLSPPRHFSASPRSTMRIATLQLSPKLGDFEGNVQRADEILNTARATSQGASSLPGIHNWKPELLVLPELALTGYNFPSLDAIRPHLEPAGTGRSAVWARKTAQRLQCKVCVGYPEIEGEGNSEKYYNSLIVVDEQGEVVHNYRKCFLFFTDDTWAHEGNVERGFKELSFPGRAEPNISTSFGICMDINPYKFEAPFTAFEFASRVLGSKSQLVILSMAWVSTHEREAYDALQGGQDEDAFHWWLQRLSPLLRRKMQHARNLDGAGGDKRIVIVFANRTGSEPATDPEKPPTLFAGTSTILAVSQREGSEGLNVEIPLWDQLGASEEGVCFADTTAEPELVFGIA</sequence>
<dbReference type="PANTHER" id="PTHR11750:SF26">
    <property type="entry name" value="PROTEIN N-TERMINAL AMIDASE"/>
    <property type="match status" value="1"/>
</dbReference>
<dbReference type="Gene3D" id="3.60.110.10">
    <property type="entry name" value="Carbon-nitrogen hydrolase"/>
    <property type="match status" value="1"/>
</dbReference>
<organism evidence="2 3">
    <name type="scientific">Penicillium chermesinum</name>
    <dbReference type="NCBI Taxonomy" id="63820"/>
    <lineage>
        <taxon>Eukaryota</taxon>
        <taxon>Fungi</taxon>
        <taxon>Dikarya</taxon>
        <taxon>Ascomycota</taxon>
        <taxon>Pezizomycotina</taxon>
        <taxon>Eurotiomycetes</taxon>
        <taxon>Eurotiomycetidae</taxon>
        <taxon>Eurotiales</taxon>
        <taxon>Aspergillaceae</taxon>
        <taxon>Penicillium</taxon>
    </lineage>
</organism>
<gene>
    <name evidence="2" type="ORF">N7468_003560</name>
</gene>
<evidence type="ECO:0000259" key="1">
    <source>
        <dbReference type="PROSITE" id="PS50263"/>
    </source>
</evidence>
<dbReference type="InterPro" id="IPR036526">
    <property type="entry name" value="C-N_Hydrolase_sf"/>
</dbReference>
<evidence type="ECO:0000313" key="2">
    <source>
        <dbReference type="EMBL" id="KAJ5238941.1"/>
    </source>
</evidence>
<dbReference type="InterPro" id="IPR003010">
    <property type="entry name" value="C-N_Hydrolase"/>
</dbReference>
<dbReference type="SUPFAM" id="SSF56317">
    <property type="entry name" value="Carbon-nitrogen hydrolase"/>
    <property type="match status" value="1"/>
</dbReference>
<dbReference type="GO" id="GO:0070773">
    <property type="term" value="F:protein-N-terminal glutamine amidohydrolase activity"/>
    <property type="evidence" value="ECO:0007669"/>
    <property type="project" value="InterPro"/>
</dbReference>
<keyword evidence="3" id="KW-1185">Reference proteome</keyword>
<dbReference type="GO" id="GO:0008418">
    <property type="term" value="F:protein-N-terminal asparagine amidohydrolase activity"/>
    <property type="evidence" value="ECO:0007669"/>
    <property type="project" value="InterPro"/>
</dbReference>
<name>A0A9W9TRQ3_9EURO</name>
<dbReference type="GeneID" id="83200160"/>
<dbReference type="InterPro" id="IPR039703">
    <property type="entry name" value="Nta1"/>
</dbReference>
<accession>A0A9W9TRQ3</accession>
<dbReference type="OrthoDB" id="201515at2759"/>
<feature type="domain" description="CN hydrolase" evidence="1">
    <location>
        <begin position="35"/>
        <end position="337"/>
    </location>
</feature>
<dbReference type="PROSITE" id="PS50263">
    <property type="entry name" value="CN_HYDROLASE"/>
    <property type="match status" value="1"/>
</dbReference>
<dbReference type="AlphaFoldDB" id="A0A9W9TRQ3"/>
<reference evidence="2" key="2">
    <citation type="journal article" date="2023" name="IMA Fungus">
        <title>Comparative genomic study of the Penicillium genus elucidates a diverse pangenome and 15 lateral gene transfer events.</title>
        <authorList>
            <person name="Petersen C."/>
            <person name="Sorensen T."/>
            <person name="Nielsen M.R."/>
            <person name="Sondergaard T.E."/>
            <person name="Sorensen J.L."/>
            <person name="Fitzpatrick D.A."/>
            <person name="Frisvad J.C."/>
            <person name="Nielsen K.L."/>
        </authorList>
    </citation>
    <scope>NUCLEOTIDE SEQUENCE</scope>
    <source>
        <strain evidence="2">IBT 19713</strain>
    </source>
</reference>
<dbReference type="GO" id="GO:0030163">
    <property type="term" value="P:protein catabolic process"/>
    <property type="evidence" value="ECO:0007669"/>
    <property type="project" value="TreeGrafter"/>
</dbReference>
<proteinExistence type="predicted"/>
<dbReference type="RefSeq" id="XP_058331860.1">
    <property type="nucleotide sequence ID" value="XM_058472857.1"/>
</dbReference>
<evidence type="ECO:0000313" key="3">
    <source>
        <dbReference type="Proteomes" id="UP001150941"/>
    </source>
</evidence>
<dbReference type="Proteomes" id="UP001150941">
    <property type="component" value="Unassembled WGS sequence"/>
</dbReference>
<dbReference type="PANTHER" id="PTHR11750">
    <property type="entry name" value="PROTEIN N-TERMINAL AMIDASE"/>
    <property type="match status" value="1"/>
</dbReference>